<protein>
    <submittedName>
        <fullName evidence="1">Uncharacterized protein</fullName>
    </submittedName>
</protein>
<dbReference type="Proteomes" id="UP000265520">
    <property type="component" value="Unassembled WGS sequence"/>
</dbReference>
<name>A0A392NVF2_9FABA</name>
<reference evidence="1 2" key="1">
    <citation type="journal article" date="2018" name="Front. Plant Sci.">
        <title>Red Clover (Trifolium pratense) and Zigzag Clover (T. medium) - A Picture of Genomic Similarities and Differences.</title>
        <authorList>
            <person name="Dluhosova J."/>
            <person name="Istvanek J."/>
            <person name="Nedelnik J."/>
            <person name="Repkova J."/>
        </authorList>
    </citation>
    <scope>NUCLEOTIDE SEQUENCE [LARGE SCALE GENOMIC DNA]</scope>
    <source>
        <strain evidence="2">cv. 10/8</strain>
        <tissue evidence="1">Leaf</tissue>
    </source>
</reference>
<dbReference type="AlphaFoldDB" id="A0A392NVF2"/>
<proteinExistence type="predicted"/>
<evidence type="ECO:0000313" key="2">
    <source>
        <dbReference type="Proteomes" id="UP000265520"/>
    </source>
</evidence>
<keyword evidence="2" id="KW-1185">Reference proteome</keyword>
<evidence type="ECO:0000313" key="1">
    <source>
        <dbReference type="EMBL" id="MCI03801.1"/>
    </source>
</evidence>
<organism evidence="1 2">
    <name type="scientific">Trifolium medium</name>
    <dbReference type="NCBI Taxonomy" id="97028"/>
    <lineage>
        <taxon>Eukaryota</taxon>
        <taxon>Viridiplantae</taxon>
        <taxon>Streptophyta</taxon>
        <taxon>Embryophyta</taxon>
        <taxon>Tracheophyta</taxon>
        <taxon>Spermatophyta</taxon>
        <taxon>Magnoliopsida</taxon>
        <taxon>eudicotyledons</taxon>
        <taxon>Gunneridae</taxon>
        <taxon>Pentapetalae</taxon>
        <taxon>rosids</taxon>
        <taxon>fabids</taxon>
        <taxon>Fabales</taxon>
        <taxon>Fabaceae</taxon>
        <taxon>Papilionoideae</taxon>
        <taxon>50 kb inversion clade</taxon>
        <taxon>NPAAA clade</taxon>
        <taxon>Hologalegina</taxon>
        <taxon>IRL clade</taxon>
        <taxon>Trifolieae</taxon>
        <taxon>Trifolium</taxon>
    </lineage>
</organism>
<accession>A0A392NVF2</accession>
<sequence>MRRVPRSAAMNLKSRRRRRYSVKHRCEDLLCDERTSMMGGVCVAGERAANGNGTRLSGRG</sequence>
<gene>
    <name evidence="1" type="ORF">A2U01_0024842</name>
</gene>
<dbReference type="EMBL" id="LXQA010053326">
    <property type="protein sequence ID" value="MCI03801.1"/>
    <property type="molecule type" value="Genomic_DNA"/>
</dbReference>
<comment type="caution">
    <text evidence="1">The sequence shown here is derived from an EMBL/GenBank/DDBJ whole genome shotgun (WGS) entry which is preliminary data.</text>
</comment>